<name>A0A438K3E9_VITVI</name>
<keyword evidence="2" id="KW-0472">Membrane</keyword>
<evidence type="ECO:0000313" key="3">
    <source>
        <dbReference type="EMBL" id="RVX15723.1"/>
    </source>
</evidence>
<sequence length="618" mass="67947">MSANKEAASSSSSGDAHAEKSVDKLSAKEFRERFGIPNGVFVELTDGEAVSTKKSEDNVIFFTNEQFNAGLRFPLPSLVKEFLHFTQIPPAYIYPNMVRVLMRCSILSILFNLDLSLLEILFIYLIKKAKNNIFSFVACLPSLQLVTNLPDLTKGAAKGHVLVKGLWAGLAVHPNRPFAPNQSLKVPGQDKMGKLVEWVEKASFDRLNRLFEIVAAEQSCETLLSRRISTRSPQEPQPYVLNILPRRLPKEVVVGEHFVLKDLPFYTAVRKADARSHKARFNKWEVKRQEGLLRKAPGGKRAASSPPAGTPAKKKKKKLEITIREPDIVVLPSVSKDSKRLAGLNHLGPSMSVAGRLALLAEEATSINQPGSPHPDADAAGASCAATLPPTTPPTEEMGAKSQGLPPCEPNPLAFVPVKGPATRRSRPTRDLKSGLVGQLQDLFLGIIEVNCSSVQDDHPEGSEVGMTEENPAAPVLVPDEGLPEKAQPLFQLRGVGREAETDSTRLRCCYALSKNVRSGGNGIVCFLDFSRHTDVFVTWIVNFFFALWVFLQLVSGLRGMAQQHDLFSDLLRTVDYMKAFASQRRNSEDELRLRLEQDEASLSTARIGQRGSPGRAC</sequence>
<reference evidence="3 4" key="1">
    <citation type="journal article" date="2018" name="PLoS Genet.">
        <title>Population sequencing reveals clonal diversity and ancestral inbreeding in the grapevine cultivar Chardonnay.</title>
        <authorList>
            <person name="Roach M.J."/>
            <person name="Johnson D.L."/>
            <person name="Bohlmann J."/>
            <person name="van Vuuren H.J."/>
            <person name="Jones S.J."/>
            <person name="Pretorius I.S."/>
            <person name="Schmidt S.A."/>
            <person name="Borneman A.R."/>
        </authorList>
    </citation>
    <scope>NUCLEOTIDE SEQUENCE [LARGE SCALE GENOMIC DNA]</scope>
    <source>
        <strain evidence="4">cv. Chardonnay</strain>
        <tissue evidence="3">Leaf</tissue>
    </source>
</reference>
<feature type="compositionally biased region" description="Low complexity" evidence="1">
    <location>
        <begin position="1"/>
        <end position="15"/>
    </location>
</feature>
<gene>
    <name evidence="3" type="ORF">CK203_005785</name>
</gene>
<feature type="transmembrane region" description="Helical" evidence="2">
    <location>
        <begin position="106"/>
        <end position="126"/>
    </location>
</feature>
<dbReference type="AlphaFoldDB" id="A0A438K3E9"/>
<keyword evidence="2" id="KW-1133">Transmembrane helix</keyword>
<dbReference type="Proteomes" id="UP000288805">
    <property type="component" value="Unassembled WGS sequence"/>
</dbReference>
<proteinExistence type="predicted"/>
<feature type="region of interest" description="Disordered" evidence="1">
    <location>
        <begin position="1"/>
        <end position="20"/>
    </location>
</feature>
<dbReference type="EMBL" id="QGNW01000017">
    <property type="protein sequence ID" value="RVX15723.1"/>
    <property type="molecule type" value="Genomic_DNA"/>
</dbReference>
<evidence type="ECO:0000313" key="4">
    <source>
        <dbReference type="Proteomes" id="UP000288805"/>
    </source>
</evidence>
<feature type="transmembrane region" description="Helical" evidence="2">
    <location>
        <begin position="537"/>
        <end position="555"/>
    </location>
</feature>
<protein>
    <submittedName>
        <fullName evidence="3">Uncharacterized protein</fullName>
    </submittedName>
</protein>
<feature type="region of interest" description="Disordered" evidence="1">
    <location>
        <begin position="295"/>
        <end position="318"/>
    </location>
</feature>
<organism evidence="3 4">
    <name type="scientific">Vitis vinifera</name>
    <name type="common">Grape</name>
    <dbReference type="NCBI Taxonomy" id="29760"/>
    <lineage>
        <taxon>Eukaryota</taxon>
        <taxon>Viridiplantae</taxon>
        <taxon>Streptophyta</taxon>
        <taxon>Embryophyta</taxon>
        <taxon>Tracheophyta</taxon>
        <taxon>Spermatophyta</taxon>
        <taxon>Magnoliopsida</taxon>
        <taxon>eudicotyledons</taxon>
        <taxon>Gunneridae</taxon>
        <taxon>Pentapetalae</taxon>
        <taxon>rosids</taxon>
        <taxon>Vitales</taxon>
        <taxon>Vitaceae</taxon>
        <taxon>Viteae</taxon>
        <taxon>Vitis</taxon>
    </lineage>
</organism>
<comment type="caution">
    <text evidence="3">The sequence shown here is derived from an EMBL/GenBank/DDBJ whole genome shotgun (WGS) entry which is preliminary data.</text>
</comment>
<feature type="region of interest" description="Disordered" evidence="1">
    <location>
        <begin position="392"/>
        <end position="411"/>
    </location>
</feature>
<keyword evidence="2" id="KW-0812">Transmembrane</keyword>
<accession>A0A438K3E9</accession>
<evidence type="ECO:0000256" key="2">
    <source>
        <dbReference type="SAM" id="Phobius"/>
    </source>
</evidence>
<evidence type="ECO:0000256" key="1">
    <source>
        <dbReference type="SAM" id="MobiDB-lite"/>
    </source>
</evidence>